<evidence type="ECO:0000259" key="1">
    <source>
        <dbReference type="Pfam" id="PF19834"/>
    </source>
</evidence>
<dbReference type="AlphaFoldDB" id="A8LN70"/>
<dbReference type="OrthoDB" id="7351979at2"/>
<protein>
    <recommendedName>
        <fullName evidence="1">DUF6314 domain-containing protein</fullName>
    </recommendedName>
</protein>
<dbReference type="Pfam" id="PF19834">
    <property type="entry name" value="DUF6314"/>
    <property type="match status" value="1"/>
</dbReference>
<accession>A8LN70</accession>
<dbReference type="STRING" id="398580.Dshi_1841"/>
<dbReference type="KEGG" id="dsh:Dshi_1841"/>
<keyword evidence="3" id="KW-1185">Reference proteome</keyword>
<evidence type="ECO:0000313" key="2">
    <source>
        <dbReference type="EMBL" id="ABV93583.1"/>
    </source>
</evidence>
<dbReference type="EMBL" id="CP000830">
    <property type="protein sequence ID" value="ABV93583.1"/>
    <property type="molecule type" value="Genomic_DNA"/>
</dbReference>
<gene>
    <name evidence="2" type="ordered locus">Dshi_1841</name>
</gene>
<name>A8LN70_DINSH</name>
<dbReference type="HOGENOM" id="CLU_093209_1_1_5"/>
<feature type="domain" description="DUF6314" evidence="1">
    <location>
        <begin position="7"/>
        <end position="134"/>
    </location>
</feature>
<dbReference type="eggNOG" id="ENOG5032RWA">
    <property type="taxonomic scope" value="Bacteria"/>
</dbReference>
<evidence type="ECO:0000313" key="3">
    <source>
        <dbReference type="Proteomes" id="UP000006833"/>
    </source>
</evidence>
<reference evidence="3" key="1">
    <citation type="journal article" date="2010" name="ISME J.">
        <title>The complete genome sequence of the algal symbiont Dinoroseobacter shibae: a hitchhiker's guide to life in the sea.</title>
        <authorList>
            <person name="Wagner-Dobler I."/>
            <person name="Ballhausen B."/>
            <person name="Berger M."/>
            <person name="Brinkhoff T."/>
            <person name="Buchholz I."/>
            <person name="Bunk B."/>
            <person name="Cypionka H."/>
            <person name="Daniel R."/>
            <person name="Drepper T."/>
            <person name="Gerdts G."/>
            <person name="Hahnke S."/>
            <person name="Han C."/>
            <person name="Jahn D."/>
            <person name="Kalhoefer D."/>
            <person name="Kiss H."/>
            <person name="Klenk H.P."/>
            <person name="Kyrpides N."/>
            <person name="Liebl W."/>
            <person name="Liesegang H."/>
            <person name="Meincke L."/>
            <person name="Pati A."/>
            <person name="Petersen J."/>
            <person name="Piekarski T."/>
            <person name="Pommerenke C."/>
            <person name="Pradella S."/>
            <person name="Pukall R."/>
            <person name="Rabus R."/>
            <person name="Stackebrandt E."/>
            <person name="Thole S."/>
            <person name="Thompson L."/>
            <person name="Tielen P."/>
            <person name="Tomasch J."/>
            <person name="von Jan M."/>
            <person name="Wanphrut N."/>
            <person name="Wichels A."/>
            <person name="Zech H."/>
            <person name="Simon M."/>
        </authorList>
    </citation>
    <scope>NUCLEOTIDE SEQUENCE [LARGE SCALE GENOMIC DNA]</scope>
    <source>
        <strain evidence="3">DSM 16493 / NCIMB 14021 / DFL 12</strain>
    </source>
</reference>
<proteinExistence type="predicted"/>
<sequence length="136" mass="15330">MLSLAEFTGRWSLSREIADRLGGSGRFDGAAVFSPSPDGLLYEEEGSLTLARGGAFAAQRSYDWRDEGGTVAVHFADGAFFHRFALSERPEAAHFCAPDQYDVAYDFSAWPDWTSRWTVRGPRKDYEMTSRYRRAD</sequence>
<organism evidence="2 3">
    <name type="scientific">Dinoroseobacter shibae (strain DSM 16493 / NCIMB 14021 / DFL 12)</name>
    <dbReference type="NCBI Taxonomy" id="398580"/>
    <lineage>
        <taxon>Bacteria</taxon>
        <taxon>Pseudomonadati</taxon>
        <taxon>Pseudomonadota</taxon>
        <taxon>Alphaproteobacteria</taxon>
        <taxon>Rhodobacterales</taxon>
        <taxon>Roseobacteraceae</taxon>
        <taxon>Dinoroseobacter</taxon>
    </lineage>
</organism>
<dbReference type="Proteomes" id="UP000006833">
    <property type="component" value="Chromosome"/>
</dbReference>
<dbReference type="InterPro" id="IPR045632">
    <property type="entry name" value="DUF6314"/>
</dbReference>
<dbReference type="RefSeq" id="WP_012178513.1">
    <property type="nucleotide sequence ID" value="NC_009952.1"/>
</dbReference>